<dbReference type="Proteomes" id="UP000324897">
    <property type="component" value="Chromosome 2"/>
</dbReference>
<organism evidence="1 2">
    <name type="scientific">Eragrostis curvula</name>
    <name type="common">weeping love grass</name>
    <dbReference type="NCBI Taxonomy" id="38414"/>
    <lineage>
        <taxon>Eukaryota</taxon>
        <taxon>Viridiplantae</taxon>
        <taxon>Streptophyta</taxon>
        <taxon>Embryophyta</taxon>
        <taxon>Tracheophyta</taxon>
        <taxon>Spermatophyta</taxon>
        <taxon>Magnoliopsida</taxon>
        <taxon>Liliopsida</taxon>
        <taxon>Poales</taxon>
        <taxon>Poaceae</taxon>
        <taxon>PACMAD clade</taxon>
        <taxon>Chloridoideae</taxon>
        <taxon>Eragrostideae</taxon>
        <taxon>Eragrostidinae</taxon>
        <taxon>Eragrostis</taxon>
    </lineage>
</organism>
<sequence>MEASTRKGPTLEALQFSHCSATAAMTLTVAEERDATGDARMKWRTKMIQMPATAEAVISSSIMEVVRACRGATSSPMLLSHGAQQMFSTRICTKTRFNRFHLSLIH</sequence>
<accession>A0A5J9UKJ9</accession>
<dbReference type="Gramene" id="TVU23828">
    <property type="protein sequence ID" value="TVU23828"/>
    <property type="gene ID" value="EJB05_26211"/>
</dbReference>
<keyword evidence="2" id="KW-1185">Reference proteome</keyword>
<dbReference type="AlphaFoldDB" id="A0A5J9UKJ9"/>
<proteinExistence type="predicted"/>
<dbReference type="EMBL" id="RWGY01000013">
    <property type="protein sequence ID" value="TVU23828.1"/>
    <property type="molecule type" value="Genomic_DNA"/>
</dbReference>
<evidence type="ECO:0000313" key="1">
    <source>
        <dbReference type="EMBL" id="TVU23828.1"/>
    </source>
</evidence>
<evidence type="ECO:0000313" key="2">
    <source>
        <dbReference type="Proteomes" id="UP000324897"/>
    </source>
</evidence>
<protein>
    <submittedName>
        <fullName evidence="1">Uncharacterized protein</fullName>
    </submittedName>
</protein>
<comment type="caution">
    <text evidence="1">The sequence shown here is derived from an EMBL/GenBank/DDBJ whole genome shotgun (WGS) entry which is preliminary data.</text>
</comment>
<reference evidence="1 2" key="1">
    <citation type="journal article" date="2019" name="Sci. Rep.">
        <title>A high-quality genome of Eragrostis curvula grass provides insights into Poaceae evolution and supports new strategies to enhance forage quality.</title>
        <authorList>
            <person name="Carballo J."/>
            <person name="Santos B.A.C.M."/>
            <person name="Zappacosta D."/>
            <person name="Garbus I."/>
            <person name="Selva J.P."/>
            <person name="Gallo C.A."/>
            <person name="Diaz A."/>
            <person name="Albertini E."/>
            <person name="Caccamo M."/>
            <person name="Echenique V."/>
        </authorList>
    </citation>
    <scope>NUCLEOTIDE SEQUENCE [LARGE SCALE GENOMIC DNA]</scope>
    <source>
        <strain evidence="2">cv. Victoria</strain>
        <tissue evidence="1">Leaf</tissue>
    </source>
</reference>
<name>A0A5J9UKJ9_9POAL</name>
<gene>
    <name evidence="1" type="ORF">EJB05_26211</name>
</gene>
<feature type="non-terminal residue" evidence="1">
    <location>
        <position position="1"/>
    </location>
</feature>